<dbReference type="AlphaFoldDB" id="A0A3N4J6Q5"/>
<proteinExistence type="predicted"/>
<dbReference type="EMBL" id="ML120476">
    <property type="protein sequence ID" value="RPA92311.1"/>
    <property type="molecule type" value="Genomic_DNA"/>
</dbReference>
<protein>
    <submittedName>
        <fullName evidence="1">Uncharacterized protein</fullName>
    </submittedName>
</protein>
<accession>A0A3N4J6Q5</accession>
<keyword evidence="2" id="KW-1185">Reference proteome</keyword>
<dbReference type="Proteomes" id="UP000276215">
    <property type="component" value="Unassembled WGS sequence"/>
</dbReference>
<gene>
    <name evidence="1" type="ORF">L873DRAFT_200237</name>
</gene>
<evidence type="ECO:0000313" key="1">
    <source>
        <dbReference type="EMBL" id="RPA92311.1"/>
    </source>
</evidence>
<sequence>MFFVVIIISITGRHLYFILSISSLMNIRSTHYPHANLPTTFRSIHFIHSILFGPFPATPFQFHPLHPFHSLQSIPYHSIPLLHSARRLSGSLTSIPYNIRDGGSSK</sequence>
<name>A0A3N4J6Q5_9PEZI</name>
<organism evidence="1 2">
    <name type="scientific">Choiromyces venosus 120613-1</name>
    <dbReference type="NCBI Taxonomy" id="1336337"/>
    <lineage>
        <taxon>Eukaryota</taxon>
        <taxon>Fungi</taxon>
        <taxon>Dikarya</taxon>
        <taxon>Ascomycota</taxon>
        <taxon>Pezizomycotina</taxon>
        <taxon>Pezizomycetes</taxon>
        <taxon>Pezizales</taxon>
        <taxon>Tuberaceae</taxon>
        <taxon>Choiromyces</taxon>
    </lineage>
</organism>
<reference evidence="1 2" key="1">
    <citation type="journal article" date="2018" name="Nat. Ecol. Evol.">
        <title>Pezizomycetes genomes reveal the molecular basis of ectomycorrhizal truffle lifestyle.</title>
        <authorList>
            <person name="Murat C."/>
            <person name="Payen T."/>
            <person name="Noel B."/>
            <person name="Kuo A."/>
            <person name="Morin E."/>
            <person name="Chen J."/>
            <person name="Kohler A."/>
            <person name="Krizsan K."/>
            <person name="Balestrini R."/>
            <person name="Da Silva C."/>
            <person name="Montanini B."/>
            <person name="Hainaut M."/>
            <person name="Levati E."/>
            <person name="Barry K.W."/>
            <person name="Belfiori B."/>
            <person name="Cichocki N."/>
            <person name="Clum A."/>
            <person name="Dockter R.B."/>
            <person name="Fauchery L."/>
            <person name="Guy J."/>
            <person name="Iotti M."/>
            <person name="Le Tacon F."/>
            <person name="Lindquist E.A."/>
            <person name="Lipzen A."/>
            <person name="Malagnac F."/>
            <person name="Mello A."/>
            <person name="Molinier V."/>
            <person name="Miyauchi S."/>
            <person name="Poulain J."/>
            <person name="Riccioni C."/>
            <person name="Rubini A."/>
            <person name="Sitrit Y."/>
            <person name="Splivallo R."/>
            <person name="Traeger S."/>
            <person name="Wang M."/>
            <person name="Zifcakova L."/>
            <person name="Wipf D."/>
            <person name="Zambonelli A."/>
            <person name="Paolocci F."/>
            <person name="Nowrousian M."/>
            <person name="Ottonello S."/>
            <person name="Baldrian P."/>
            <person name="Spatafora J.W."/>
            <person name="Henrissat B."/>
            <person name="Nagy L.G."/>
            <person name="Aury J.M."/>
            <person name="Wincker P."/>
            <person name="Grigoriev I.V."/>
            <person name="Bonfante P."/>
            <person name="Martin F.M."/>
        </authorList>
    </citation>
    <scope>NUCLEOTIDE SEQUENCE [LARGE SCALE GENOMIC DNA]</scope>
    <source>
        <strain evidence="1 2">120613-1</strain>
    </source>
</reference>
<evidence type="ECO:0000313" key="2">
    <source>
        <dbReference type="Proteomes" id="UP000276215"/>
    </source>
</evidence>